<evidence type="ECO:0000256" key="1">
    <source>
        <dbReference type="ARBA" id="ARBA00022737"/>
    </source>
</evidence>
<dbReference type="SMART" id="SM00248">
    <property type="entry name" value="ANK"/>
    <property type="match status" value="2"/>
</dbReference>
<organism evidence="4 5">
    <name type="scientific">Symbiodinium pilosum</name>
    <name type="common">Dinoflagellate</name>
    <dbReference type="NCBI Taxonomy" id="2952"/>
    <lineage>
        <taxon>Eukaryota</taxon>
        <taxon>Sar</taxon>
        <taxon>Alveolata</taxon>
        <taxon>Dinophyceae</taxon>
        <taxon>Suessiales</taxon>
        <taxon>Symbiodiniaceae</taxon>
        <taxon>Symbiodinium</taxon>
    </lineage>
</organism>
<dbReference type="PANTHER" id="PTHR24180:SF45">
    <property type="entry name" value="POLY [ADP-RIBOSE] POLYMERASE TANKYRASE"/>
    <property type="match status" value="1"/>
</dbReference>
<dbReference type="InterPro" id="IPR002110">
    <property type="entry name" value="Ankyrin_rpt"/>
</dbReference>
<dbReference type="PRINTS" id="PR01415">
    <property type="entry name" value="ANKYRIN"/>
</dbReference>
<dbReference type="Pfam" id="PF00023">
    <property type="entry name" value="Ank"/>
    <property type="match status" value="1"/>
</dbReference>
<dbReference type="InterPro" id="IPR051637">
    <property type="entry name" value="Ank_repeat_dom-contain_49"/>
</dbReference>
<dbReference type="Pfam" id="PF12796">
    <property type="entry name" value="Ank_2"/>
    <property type="match status" value="1"/>
</dbReference>
<dbReference type="Proteomes" id="UP000649617">
    <property type="component" value="Unassembled WGS sequence"/>
</dbReference>
<feature type="non-terminal residue" evidence="4">
    <location>
        <position position="335"/>
    </location>
</feature>
<dbReference type="PANTHER" id="PTHR24180">
    <property type="entry name" value="CYCLIN-DEPENDENT KINASE INHIBITOR 2C-RELATED"/>
    <property type="match status" value="1"/>
</dbReference>
<accession>A0A812XUE4</accession>
<dbReference type="InterPro" id="IPR036770">
    <property type="entry name" value="Ankyrin_rpt-contain_sf"/>
</dbReference>
<dbReference type="EMBL" id="CAJNIZ010046690">
    <property type="protein sequence ID" value="CAE7754198.1"/>
    <property type="molecule type" value="Genomic_DNA"/>
</dbReference>
<evidence type="ECO:0000256" key="3">
    <source>
        <dbReference type="PROSITE-ProRule" id="PRU00023"/>
    </source>
</evidence>
<reference evidence="4" key="1">
    <citation type="submission" date="2021-02" db="EMBL/GenBank/DDBJ databases">
        <authorList>
            <person name="Dougan E. K."/>
            <person name="Rhodes N."/>
            <person name="Thang M."/>
            <person name="Chan C."/>
        </authorList>
    </citation>
    <scope>NUCLEOTIDE SEQUENCE</scope>
</reference>
<gene>
    <name evidence="4" type="primary">Ank3</name>
    <name evidence="4" type="ORF">SPIL2461_LOCUS21879</name>
</gene>
<evidence type="ECO:0000313" key="5">
    <source>
        <dbReference type="Proteomes" id="UP000649617"/>
    </source>
</evidence>
<proteinExistence type="predicted"/>
<evidence type="ECO:0000256" key="2">
    <source>
        <dbReference type="ARBA" id="ARBA00023043"/>
    </source>
</evidence>
<comment type="caution">
    <text evidence="4">The sequence shown here is derived from an EMBL/GenBank/DDBJ whole genome shotgun (WGS) entry which is preliminary data.</text>
</comment>
<dbReference type="SUPFAM" id="SSF48403">
    <property type="entry name" value="Ankyrin repeat"/>
    <property type="match status" value="1"/>
</dbReference>
<name>A0A812XUE4_SYMPI</name>
<keyword evidence="5" id="KW-1185">Reference proteome</keyword>
<feature type="repeat" description="ANK" evidence="3">
    <location>
        <begin position="246"/>
        <end position="278"/>
    </location>
</feature>
<dbReference type="Gene3D" id="1.25.40.20">
    <property type="entry name" value="Ankyrin repeat-containing domain"/>
    <property type="match status" value="3"/>
</dbReference>
<sequence length="335" mass="36212">VVQVLLAWKGDVNSRDYDGERHLEEFEPSASGLAVLGGGHFMLSQLSQQHTNLKEPNGQTLLVAEETSAQQYTQRLGTADSTSLKVLQQHGLGTLSQRDVDGSTPAHLAAKQGHVVVDVMVDVTTLWFGFREPFLLQSGVDASCPDDSGHTPLHLAAQEGQMIPFERGPSLLLSSYWASNGHVEVCSVLLLQKANVPGLDWHLTKEKSEYETFIVGGVFWDENQEDRELVELILSWGASVTLADNDGWCPLHEAARWGDGELVESLLLRGADPSARSNDGETGLGEAELAGLLLQSGADANATNTAGATPLDFAKKDEVRWLLRSHKGRKGTGAL</sequence>
<dbReference type="PROSITE" id="PS50297">
    <property type="entry name" value="ANK_REP_REGION"/>
    <property type="match status" value="1"/>
</dbReference>
<protein>
    <submittedName>
        <fullName evidence="4">Ank3 protein</fullName>
    </submittedName>
</protein>
<keyword evidence="2 3" id="KW-0040">ANK repeat</keyword>
<keyword evidence="1" id="KW-0677">Repeat</keyword>
<dbReference type="PROSITE" id="PS50088">
    <property type="entry name" value="ANK_REPEAT"/>
    <property type="match status" value="1"/>
</dbReference>
<dbReference type="AlphaFoldDB" id="A0A812XUE4"/>
<evidence type="ECO:0000313" key="4">
    <source>
        <dbReference type="EMBL" id="CAE7754198.1"/>
    </source>
</evidence>
<dbReference type="OrthoDB" id="434594at2759"/>